<dbReference type="InterPro" id="IPR045079">
    <property type="entry name" value="Oxoprolinase-like"/>
</dbReference>
<evidence type="ECO:0000313" key="2">
    <source>
        <dbReference type="EMBL" id="OOG21987.1"/>
    </source>
</evidence>
<comment type="caution">
    <text evidence="2">The sequence shown here is derived from an EMBL/GenBank/DDBJ whole genome shotgun (WGS) entry which is preliminary data.</text>
</comment>
<protein>
    <submittedName>
        <fullName evidence="2">5-oxoprolinase</fullName>
    </submittedName>
</protein>
<dbReference type="RefSeq" id="WP_077280108.1">
    <property type="nucleotide sequence ID" value="NZ_MVBK01000116.1"/>
</dbReference>
<name>A0A1V3NA56_9GAMM</name>
<evidence type="ECO:0000259" key="1">
    <source>
        <dbReference type="Pfam" id="PF02538"/>
    </source>
</evidence>
<accession>A0A1V3NA56</accession>
<proteinExistence type="predicted"/>
<dbReference type="InterPro" id="IPR003692">
    <property type="entry name" value="Hydantoinase_B"/>
</dbReference>
<organism evidence="2 3">
    <name type="scientific">Thioalkalivibrio denitrificans</name>
    <dbReference type="NCBI Taxonomy" id="108003"/>
    <lineage>
        <taxon>Bacteria</taxon>
        <taxon>Pseudomonadati</taxon>
        <taxon>Pseudomonadota</taxon>
        <taxon>Gammaproteobacteria</taxon>
        <taxon>Chromatiales</taxon>
        <taxon>Ectothiorhodospiraceae</taxon>
        <taxon>Thioalkalivibrio</taxon>
    </lineage>
</organism>
<feature type="domain" description="Hydantoinase B/oxoprolinase" evidence="1">
    <location>
        <begin position="5"/>
        <end position="512"/>
    </location>
</feature>
<sequence length="516" mass="54696">MKSLDPVELSLFASRVDSVCGEMGVQLARSAFSPNIRDRLDFSCALFDADGRLCAQAAHIPVHLGSMAYAMADIVAGIRWAPGDMVMLNDPFLGGTHLPDVTVVAPLFADDRLVAFVANRAHHADIGGESPGSMPLSRSLHDEGILIPPGHIVRCGELDRARLDEITGATRNPRDARGDFAAQIGANRRGLDRLGDLVNAMGVDTWLAAVAQLNDYGARLAWDALGAIPDGRFAFEDFMDDDGLGHEDIPIRVSIERRSDHVLVDFSGTARQVSGNINCPLSVTAAGVLYAMRCLMPAQTPACAGTFEPVRLKVPEGSLLNAVRPAAVAAGNVETSTRVVDVVLGALARAMPARIPAASHGSMNNVAMGTAGVRPWGYYETLGGGMGAGRHGGGLSAVQTHMTNTRNTPIEVLESRYPIRVRRYAVRRGSGGAGARPGGDGLLRSYEFLADARFTLLTERRRRAPWGLEGGRDGASGINRLNDEVLPPKVSGEARRGDVLTIETPGGGAYGAVRQG</sequence>
<keyword evidence="3" id="KW-1185">Reference proteome</keyword>
<dbReference type="OrthoDB" id="9768323at2"/>
<dbReference type="GO" id="GO:0005829">
    <property type="term" value="C:cytosol"/>
    <property type="evidence" value="ECO:0007669"/>
    <property type="project" value="TreeGrafter"/>
</dbReference>
<evidence type="ECO:0000313" key="3">
    <source>
        <dbReference type="Proteomes" id="UP000189462"/>
    </source>
</evidence>
<dbReference type="Proteomes" id="UP000189462">
    <property type="component" value="Unassembled WGS sequence"/>
</dbReference>
<dbReference type="GO" id="GO:0006749">
    <property type="term" value="P:glutathione metabolic process"/>
    <property type="evidence" value="ECO:0007669"/>
    <property type="project" value="TreeGrafter"/>
</dbReference>
<dbReference type="STRING" id="108003.B1C78_15745"/>
<dbReference type="Pfam" id="PF02538">
    <property type="entry name" value="Hydantoinase_B"/>
    <property type="match status" value="1"/>
</dbReference>
<dbReference type="GO" id="GO:0017168">
    <property type="term" value="F:5-oxoprolinase (ATP-hydrolyzing) activity"/>
    <property type="evidence" value="ECO:0007669"/>
    <property type="project" value="TreeGrafter"/>
</dbReference>
<reference evidence="2 3" key="1">
    <citation type="submission" date="2017-02" db="EMBL/GenBank/DDBJ databases">
        <title>Genomic diversity within the haloalkaliphilic genus Thioalkalivibrio.</title>
        <authorList>
            <person name="Ahn A.-C."/>
            <person name="Meier-Kolthoff J."/>
            <person name="Overmars L."/>
            <person name="Richter M."/>
            <person name="Woyke T."/>
            <person name="Sorokin D.Y."/>
            <person name="Muyzer G."/>
        </authorList>
    </citation>
    <scope>NUCLEOTIDE SEQUENCE [LARGE SCALE GENOMIC DNA]</scope>
    <source>
        <strain evidence="2 3">ALJD</strain>
    </source>
</reference>
<gene>
    <name evidence="2" type="ORF">B1C78_15745</name>
</gene>
<dbReference type="PANTHER" id="PTHR11365:SF23">
    <property type="entry name" value="HYPOTHETICAL 5-OXOPROLINASE (EUROFUNG)-RELATED"/>
    <property type="match status" value="1"/>
</dbReference>
<dbReference type="AlphaFoldDB" id="A0A1V3NA56"/>
<dbReference type="PANTHER" id="PTHR11365">
    <property type="entry name" value="5-OXOPROLINASE RELATED"/>
    <property type="match status" value="1"/>
</dbReference>
<dbReference type="EMBL" id="MVBK01000116">
    <property type="protein sequence ID" value="OOG21987.1"/>
    <property type="molecule type" value="Genomic_DNA"/>
</dbReference>